<keyword evidence="2" id="KW-1185">Reference proteome</keyword>
<dbReference type="OrthoDB" id="107110at2759"/>
<dbReference type="PANTHER" id="PTHR33266:SF1">
    <property type="entry name" value="F-BOX DOMAIN-CONTAINING PROTEIN"/>
    <property type="match status" value="1"/>
</dbReference>
<dbReference type="AlphaFoldDB" id="A0A5N5Q8H3"/>
<sequence>MPMLDDNAIQSLKALFPREDALENGFVKFLVMILASDNYAADVARAQDLYQNSELHVRETVLNACKTGRFEDVRKMLGSVSHQRSSSERSTTSLDSQSRMILKSSFEVKYLGKAVDGLYEHLAKNDRLYDSSNMGKRNQYYGKFCSIVQSSGTGKSRAMIELRTKGVIVLYMNIRSKDDTNGFPERDHLIANILKRFSPSQRTYSDRCYALFTVIFRVLEYTFKKYLLKTSEADQLVKQWNKDMCNLGSPVRTWFFETVKVEFDKLWKKLGYGDDDSGKSMTKSKQDTLKAAPVLMSAANAWKEFAMERLGWKPDSNNPRLVIEFDEAHVLSHIHDDNYRPSTVLCRAISEFSAVKAPIWVLFASTTPQVADFPAPAISHDSLRVSTEGQFLFPPYIHLGWDKNAMDITKVQPHEVSEFKYIARLGRPL</sequence>
<accession>A0A5N5Q8H3</accession>
<name>A0A5N5Q8H3_9AGAM</name>
<dbReference type="EMBL" id="SSOP01000847">
    <property type="protein sequence ID" value="KAB5587708.1"/>
    <property type="molecule type" value="Genomic_DNA"/>
</dbReference>
<evidence type="ECO:0000313" key="2">
    <source>
        <dbReference type="Proteomes" id="UP000383932"/>
    </source>
</evidence>
<organism evidence="1 2">
    <name type="scientific">Ceratobasidium theobromae</name>
    <dbReference type="NCBI Taxonomy" id="1582974"/>
    <lineage>
        <taxon>Eukaryota</taxon>
        <taxon>Fungi</taxon>
        <taxon>Dikarya</taxon>
        <taxon>Basidiomycota</taxon>
        <taxon>Agaricomycotina</taxon>
        <taxon>Agaricomycetes</taxon>
        <taxon>Cantharellales</taxon>
        <taxon>Ceratobasidiaceae</taxon>
        <taxon>Ceratobasidium</taxon>
    </lineage>
</organism>
<gene>
    <name evidence="1" type="ORF">CTheo_8851</name>
</gene>
<dbReference type="PANTHER" id="PTHR33266">
    <property type="entry name" value="CHROMOSOME 15, WHOLE GENOME SHOTGUN SEQUENCE"/>
    <property type="match status" value="1"/>
</dbReference>
<reference evidence="1 2" key="1">
    <citation type="journal article" date="2019" name="Fungal Biol. Biotechnol.">
        <title>Draft genome sequence of fastidious pathogen Ceratobasidium theobromae, which causes vascular-streak dieback in Theobroma cacao.</title>
        <authorList>
            <person name="Ali S.S."/>
            <person name="Asman A."/>
            <person name="Shao J."/>
            <person name="Firmansyah A.P."/>
            <person name="Susilo A.W."/>
            <person name="Rosmana A."/>
            <person name="McMahon P."/>
            <person name="Junaid M."/>
            <person name="Guest D."/>
            <person name="Kheng T.Y."/>
            <person name="Meinhardt L.W."/>
            <person name="Bailey B.A."/>
        </authorList>
    </citation>
    <scope>NUCLEOTIDE SEQUENCE [LARGE SCALE GENOMIC DNA]</scope>
    <source>
        <strain evidence="1 2">CT2</strain>
    </source>
</reference>
<proteinExistence type="predicted"/>
<evidence type="ECO:0000313" key="1">
    <source>
        <dbReference type="EMBL" id="KAB5587708.1"/>
    </source>
</evidence>
<protein>
    <submittedName>
        <fullName evidence="1">Uncharacterized protein</fullName>
    </submittedName>
</protein>
<dbReference type="Proteomes" id="UP000383932">
    <property type="component" value="Unassembled WGS sequence"/>
</dbReference>
<comment type="caution">
    <text evidence="1">The sequence shown here is derived from an EMBL/GenBank/DDBJ whole genome shotgun (WGS) entry which is preliminary data.</text>
</comment>